<proteinExistence type="inferred from homology"/>
<dbReference type="InterPro" id="IPR001867">
    <property type="entry name" value="OmpR/PhoB-type_DNA-bd"/>
</dbReference>
<comment type="similarity">
    <text evidence="1">Belongs to the AfsR/DnrI/RedD regulatory family.</text>
</comment>
<keyword evidence="9" id="KW-1185">Reference proteome</keyword>
<dbReference type="GO" id="GO:0003677">
    <property type="term" value="F:DNA binding"/>
    <property type="evidence" value="ECO:0007669"/>
    <property type="project" value="UniProtKB-KW"/>
</dbReference>
<feature type="domain" description="Response regulatory" evidence="7">
    <location>
        <begin position="3"/>
        <end position="117"/>
    </location>
</feature>
<dbReference type="Gene3D" id="1.25.40.10">
    <property type="entry name" value="Tetratricopeptide repeat domain"/>
    <property type="match status" value="1"/>
</dbReference>
<dbReference type="SUPFAM" id="SSF48452">
    <property type="entry name" value="TPR-like"/>
    <property type="match status" value="1"/>
</dbReference>
<comment type="caution">
    <text evidence="8">The sequence shown here is derived from an EMBL/GenBank/DDBJ whole genome shotgun (WGS) entry which is preliminary data.</text>
</comment>
<dbReference type="Pfam" id="PF00072">
    <property type="entry name" value="Response_reg"/>
    <property type="match status" value="1"/>
</dbReference>
<evidence type="ECO:0000256" key="1">
    <source>
        <dbReference type="ARBA" id="ARBA00005820"/>
    </source>
</evidence>
<evidence type="ECO:0000256" key="2">
    <source>
        <dbReference type="ARBA" id="ARBA00023012"/>
    </source>
</evidence>
<gene>
    <name evidence="8" type="ORF">CF651_20340</name>
</gene>
<dbReference type="InterPro" id="IPR051677">
    <property type="entry name" value="AfsR-DnrI-RedD_regulator"/>
</dbReference>
<dbReference type="PROSITE" id="PS50110">
    <property type="entry name" value="RESPONSE_REGULATORY"/>
    <property type="match status" value="1"/>
</dbReference>
<evidence type="ECO:0000256" key="3">
    <source>
        <dbReference type="ARBA" id="ARBA00023015"/>
    </source>
</evidence>
<sequence>MFNVVLVEDEIPILELMKVIVGRNPNYNIIGTFNNPLDALSRIPELQPDIAFLDIEMPKLNGLELAQQMADLSEHTRIVFTTAYKEYALDAFKVYAFDYILKPVTPDAIERITARLLKLESPPALSETQPRLASIRCFGGFEVRNAQGSVVRWPTRKTEELFAYFLSHPNQDISKWHLADRLWPHMNEERVSHNLHNTIYRLKKILKEHNVAMEIVKTSEGYLLDTQKGTYDLLEFQHHEACSMSNMNREEHAAHLYSLYRGPLFEGKDYLWKVQLEEVYSRQYAALVRSLVLSDMEQKQWERAKQKLDTYLSVNALDEEMHLLFMDMYIRSGRLEQIPGYYREVEALFYKELGVAPLIKMKNKIAAYL</sequence>
<dbReference type="SUPFAM" id="SSF46894">
    <property type="entry name" value="C-terminal effector domain of the bipartite response regulators"/>
    <property type="match status" value="1"/>
</dbReference>
<reference evidence="8 9" key="1">
    <citation type="submission" date="2017-07" db="EMBL/GenBank/DDBJ databases">
        <title>Genome sequencing and assembly of Paenibacillus rigui.</title>
        <authorList>
            <person name="Mayilraj S."/>
        </authorList>
    </citation>
    <scope>NUCLEOTIDE SEQUENCE [LARGE SCALE GENOMIC DNA]</scope>
    <source>
        <strain evidence="8 9">JCM 16352</strain>
    </source>
</reference>
<dbReference type="InterPro" id="IPR016032">
    <property type="entry name" value="Sig_transdc_resp-reg_C-effctor"/>
</dbReference>
<dbReference type="SMART" id="SM00448">
    <property type="entry name" value="REC"/>
    <property type="match status" value="1"/>
</dbReference>
<evidence type="ECO:0000256" key="5">
    <source>
        <dbReference type="ARBA" id="ARBA00023163"/>
    </source>
</evidence>
<dbReference type="InterPro" id="IPR011990">
    <property type="entry name" value="TPR-like_helical_dom_sf"/>
</dbReference>
<keyword evidence="2" id="KW-0902">Two-component regulatory system</keyword>
<keyword evidence="3" id="KW-0805">Transcription regulation</keyword>
<dbReference type="Pfam" id="PF03704">
    <property type="entry name" value="BTAD"/>
    <property type="match status" value="1"/>
</dbReference>
<evidence type="ECO:0000256" key="6">
    <source>
        <dbReference type="PROSITE-ProRule" id="PRU00169"/>
    </source>
</evidence>
<evidence type="ECO:0000259" key="7">
    <source>
        <dbReference type="PROSITE" id="PS50110"/>
    </source>
</evidence>
<dbReference type="EMBL" id="NMQW01000030">
    <property type="protein sequence ID" value="OXM84505.1"/>
    <property type="molecule type" value="Genomic_DNA"/>
</dbReference>
<feature type="modified residue" description="4-aspartylphosphate" evidence="6">
    <location>
        <position position="54"/>
    </location>
</feature>
<dbReference type="RefSeq" id="WP_094016711.1">
    <property type="nucleotide sequence ID" value="NZ_NMQW01000030.1"/>
</dbReference>
<dbReference type="OrthoDB" id="3190595at2"/>
<dbReference type="Gene3D" id="3.40.50.2300">
    <property type="match status" value="1"/>
</dbReference>
<dbReference type="AlphaFoldDB" id="A0A229UMI2"/>
<dbReference type="InterPro" id="IPR001789">
    <property type="entry name" value="Sig_transdc_resp-reg_receiver"/>
</dbReference>
<evidence type="ECO:0000256" key="4">
    <source>
        <dbReference type="ARBA" id="ARBA00023125"/>
    </source>
</evidence>
<dbReference type="Proteomes" id="UP000215509">
    <property type="component" value="Unassembled WGS sequence"/>
</dbReference>
<dbReference type="PANTHER" id="PTHR35807">
    <property type="entry name" value="TRANSCRIPTIONAL REGULATOR REDD-RELATED"/>
    <property type="match status" value="1"/>
</dbReference>
<dbReference type="InterPro" id="IPR011006">
    <property type="entry name" value="CheY-like_superfamily"/>
</dbReference>
<accession>A0A229UMI2</accession>
<evidence type="ECO:0000313" key="9">
    <source>
        <dbReference type="Proteomes" id="UP000215509"/>
    </source>
</evidence>
<dbReference type="SUPFAM" id="SSF52172">
    <property type="entry name" value="CheY-like"/>
    <property type="match status" value="1"/>
</dbReference>
<protein>
    <recommendedName>
        <fullName evidence="7">Response regulatory domain-containing protein</fullName>
    </recommendedName>
</protein>
<dbReference type="Pfam" id="PF00486">
    <property type="entry name" value="Trans_reg_C"/>
    <property type="match status" value="1"/>
</dbReference>
<keyword evidence="6" id="KW-0597">Phosphoprotein</keyword>
<dbReference type="GO" id="GO:0006355">
    <property type="term" value="P:regulation of DNA-templated transcription"/>
    <property type="evidence" value="ECO:0007669"/>
    <property type="project" value="InterPro"/>
</dbReference>
<dbReference type="Gene3D" id="1.10.10.10">
    <property type="entry name" value="Winged helix-like DNA-binding domain superfamily/Winged helix DNA-binding domain"/>
    <property type="match status" value="1"/>
</dbReference>
<name>A0A229UMI2_9BACL</name>
<keyword evidence="4" id="KW-0238">DNA-binding</keyword>
<organism evidence="8 9">
    <name type="scientific">Paenibacillus rigui</name>
    <dbReference type="NCBI Taxonomy" id="554312"/>
    <lineage>
        <taxon>Bacteria</taxon>
        <taxon>Bacillati</taxon>
        <taxon>Bacillota</taxon>
        <taxon>Bacilli</taxon>
        <taxon>Bacillales</taxon>
        <taxon>Paenibacillaceae</taxon>
        <taxon>Paenibacillus</taxon>
    </lineage>
</organism>
<dbReference type="GO" id="GO:0000160">
    <property type="term" value="P:phosphorelay signal transduction system"/>
    <property type="evidence" value="ECO:0007669"/>
    <property type="project" value="UniProtKB-KW"/>
</dbReference>
<dbReference type="SMART" id="SM00862">
    <property type="entry name" value="Trans_reg_C"/>
    <property type="match status" value="1"/>
</dbReference>
<dbReference type="SMART" id="SM01043">
    <property type="entry name" value="BTAD"/>
    <property type="match status" value="1"/>
</dbReference>
<evidence type="ECO:0000313" key="8">
    <source>
        <dbReference type="EMBL" id="OXM84505.1"/>
    </source>
</evidence>
<dbReference type="InterPro" id="IPR005158">
    <property type="entry name" value="BTAD"/>
</dbReference>
<keyword evidence="5" id="KW-0804">Transcription</keyword>
<dbReference type="InterPro" id="IPR036388">
    <property type="entry name" value="WH-like_DNA-bd_sf"/>
</dbReference>